<dbReference type="Pfam" id="PF13469">
    <property type="entry name" value="Sulfotransfer_3"/>
    <property type="match status" value="1"/>
</dbReference>
<evidence type="ECO:0000313" key="3">
    <source>
        <dbReference type="Proteomes" id="UP000183685"/>
    </source>
</evidence>
<dbReference type="Gene3D" id="1.25.40.10">
    <property type="entry name" value="Tetratricopeptide repeat domain"/>
    <property type="match status" value="2"/>
</dbReference>
<dbReference type="AlphaFoldDB" id="A0A1G6UR94"/>
<dbReference type="GO" id="GO:0008476">
    <property type="term" value="F:protein-tyrosine sulfotransferase activity"/>
    <property type="evidence" value="ECO:0007669"/>
    <property type="project" value="InterPro"/>
</dbReference>
<organism evidence="2 3">
    <name type="scientific">Kordiimonas lacus</name>
    <dbReference type="NCBI Taxonomy" id="637679"/>
    <lineage>
        <taxon>Bacteria</taxon>
        <taxon>Pseudomonadati</taxon>
        <taxon>Pseudomonadota</taxon>
        <taxon>Alphaproteobacteria</taxon>
        <taxon>Kordiimonadales</taxon>
        <taxon>Kordiimonadaceae</taxon>
        <taxon>Kordiimonas</taxon>
    </lineage>
</organism>
<dbReference type="RefSeq" id="WP_068307892.1">
    <property type="nucleotide sequence ID" value="NZ_FNAK01000001.1"/>
</dbReference>
<reference evidence="2 3" key="1">
    <citation type="submission" date="2016-10" db="EMBL/GenBank/DDBJ databases">
        <authorList>
            <person name="de Groot N.N."/>
        </authorList>
    </citation>
    <scope>NUCLEOTIDE SEQUENCE [LARGE SCALE GENOMIC DNA]</scope>
    <source>
        <strain evidence="2 3">CGMCC 1.9109</strain>
    </source>
</reference>
<dbReference type="Pfam" id="PF14559">
    <property type="entry name" value="TPR_19"/>
    <property type="match status" value="1"/>
</dbReference>
<dbReference type="SUPFAM" id="SSF48452">
    <property type="entry name" value="TPR-like"/>
    <property type="match status" value="1"/>
</dbReference>
<dbReference type="InterPro" id="IPR011990">
    <property type="entry name" value="TPR-like_helical_dom_sf"/>
</dbReference>
<dbReference type="Proteomes" id="UP000183685">
    <property type="component" value="Unassembled WGS sequence"/>
</dbReference>
<dbReference type="InterPro" id="IPR027417">
    <property type="entry name" value="P-loop_NTPase"/>
</dbReference>
<dbReference type="InterPro" id="IPR019734">
    <property type="entry name" value="TPR_rpt"/>
</dbReference>
<proteinExistence type="predicted"/>
<gene>
    <name evidence="2" type="ORF">SAMN04488071_0671</name>
</gene>
<dbReference type="PANTHER" id="PTHR12788:SF10">
    <property type="entry name" value="PROTEIN-TYROSINE SULFOTRANSFERASE"/>
    <property type="match status" value="1"/>
</dbReference>
<dbReference type="SMART" id="SM00028">
    <property type="entry name" value="TPR"/>
    <property type="match status" value="5"/>
</dbReference>
<keyword evidence="1" id="KW-0808">Transferase</keyword>
<protein>
    <submittedName>
        <fullName evidence="2">TPR repeat-containing protein</fullName>
    </submittedName>
</protein>
<evidence type="ECO:0000313" key="2">
    <source>
        <dbReference type="EMBL" id="SDD43764.1"/>
    </source>
</evidence>
<name>A0A1G6UR94_9PROT</name>
<sequence length="620" mass="68812">MTIDQLLDQAEGCHRAGRLDDAVALYQKALMTSPGHADAEYGLGTVLMRQNKGDEALGHLTSAVTQLPNVPEFQFNLALCLVKVGRIEDAKSALLRAAALAGNNIYFLIPICTKMVELGLAGQAYNCLVRTGDQSPKVRILKAKALGAAGNWRGAARALTALADENPDDPVVWFEHAKAASFLRNYDAALASFRTYMTKKEPSAEDYLSLADLLLTARQPEAARAELEKAVEGGIDRAEAHHLAAKCARLEGDKAGVRKFSDLAIERRPTFGHAWQLKFEVSAKDELAELAETCTRLVDADGATEWDRIMLDLTAGRAFEKLEQFSDAFSAFERGNLKHKALLAKRNSAYDKDAIVVEHDKIIGHFPTGGDYAVAPESDGHRPIFILGMPRSGTTLVEKILACLNGVEAGGENEALEFVAAQYYWDLAQGRAACPTDLEPEQLAALAESYWQKTVHSQPVVTDKMPHNFRHVGLACQMFPDARVIYMRRDPRDVCLSIFSRPFADAHRYSVDLDWLAHFYAENMRLKDHWKSVFPAQVLEVVYEDLVDDPLAHTQAIAEFCGLEWHEGCLEFHKQQGTSFTFSELQVRKPLNKEGIGRWRSYEAQLAPLEKALEAYGVFF</sequence>
<keyword evidence="3" id="KW-1185">Reference proteome</keyword>
<accession>A0A1G6UR94</accession>
<dbReference type="InterPro" id="IPR026634">
    <property type="entry name" value="TPST-like"/>
</dbReference>
<dbReference type="EMBL" id="FNAK01000001">
    <property type="protein sequence ID" value="SDD43764.1"/>
    <property type="molecule type" value="Genomic_DNA"/>
</dbReference>
<evidence type="ECO:0000256" key="1">
    <source>
        <dbReference type="ARBA" id="ARBA00022679"/>
    </source>
</evidence>
<dbReference type="SUPFAM" id="SSF52540">
    <property type="entry name" value="P-loop containing nucleoside triphosphate hydrolases"/>
    <property type="match status" value="1"/>
</dbReference>
<dbReference type="STRING" id="637679.GCA_001550055_00220"/>
<dbReference type="PANTHER" id="PTHR12788">
    <property type="entry name" value="PROTEIN-TYROSINE SULFOTRANSFERASE 2"/>
    <property type="match status" value="1"/>
</dbReference>
<dbReference type="Gene3D" id="3.40.50.300">
    <property type="entry name" value="P-loop containing nucleotide triphosphate hydrolases"/>
    <property type="match status" value="1"/>
</dbReference>
<dbReference type="Pfam" id="PF13432">
    <property type="entry name" value="TPR_16"/>
    <property type="match status" value="1"/>
</dbReference>